<evidence type="ECO:0000313" key="2">
    <source>
        <dbReference type="Proteomes" id="UP000050525"/>
    </source>
</evidence>
<sequence length="99" mass="11145">MFRLLDRLYATGSPQLQPQEASRIPVYSGFLQCEEWWTNLREQLLNAVYLSVSYGLPQATSYSRQSKRTAKGSSICLASFLLGQAKMVKSHRNQLAATS</sequence>
<reference evidence="1 2" key="1">
    <citation type="journal article" date="2012" name="Genome Biol.">
        <title>Sequencing three crocodilian genomes to illuminate the evolution of archosaurs and amniotes.</title>
        <authorList>
            <person name="St John J.A."/>
            <person name="Braun E.L."/>
            <person name="Isberg S.R."/>
            <person name="Miles L.G."/>
            <person name="Chong A.Y."/>
            <person name="Gongora J."/>
            <person name="Dalzell P."/>
            <person name="Moran C."/>
            <person name="Bed'hom B."/>
            <person name="Abzhanov A."/>
            <person name="Burgess S.C."/>
            <person name="Cooksey A.M."/>
            <person name="Castoe T.A."/>
            <person name="Crawford N.G."/>
            <person name="Densmore L.D."/>
            <person name="Drew J.C."/>
            <person name="Edwards S.V."/>
            <person name="Faircloth B.C."/>
            <person name="Fujita M.K."/>
            <person name="Greenwold M.J."/>
            <person name="Hoffmann F.G."/>
            <person name="Howard J.M."/>
            <person name="Iguchi T."/>
            <person name="Janes D.E."/>
            <person name="Khan S.Y."/>
            <person name="Kohno S."/>
            <person name="de Koning A.J."/>
            <person name="Lance S.L."/>
            <person name="McCarthy F.M."/>
            <person name="McCormack J.E."/>
            <person name="Merchant M.E."/>
            <person name="Peterson D.G."/>
            <person name="Pollock D.D."/>
            <person name="Pourmand N."/>
            <person name="Raney B.J."/>
            <person name="Roessler K.A."/>
            <person name="Sanford J.R."/>
            <person name="Sawyer R.H."/>
            <person name="Schmidt C.J."/>
            <person name="Triplett E.W."/>
            <person name="Tuberville T.D."/>
            <person name="Venegas-Anaya M."/>
            <person name="Howard J.T."/>
            <person name="Jarvis E.D."/>
            <person name="Guillette L.J.Jr."/>
            <person name="Glenn T.C."/>
            <person name="Green R.E."/>
            <person name="Ray D.A."/>
        </authorList>
    </citation>
    <scope>NUCLEOTIDE SEQUENCE [LARGE SCALE GENOMIC DNA]</scope>
    <source>
        <strain evidence="1">KSC_2009_1</strain>
    </source>
</reference>
<dbReference type="AlphaFoldDB" id="A0A151MXH8"/>
<organism evidence="1 2">
    <name type="scientific">Alligator mississippiensis</name>
    <name type="common">American alligator</name>
    <dbReference type="NCBI Taxonomy" id="8496"/>
    <lineage>
        <taxon>Eukaryota</taxon>
        <taxon>Metazoa</taxon>
        <taxon>Chordata</taxon>
        <taxon>Craniata</taxon>
        <taxon>Vertebrata</taxon>
        <taxon>Euteleostomi</taxon>
        <taxon>Archelosauria</taxon>
        <taxon>Archosauria</taxon>
        <taxon>Crocodylia</taxon>
        <taxon>Alligatoridae</taxon>
        <taxon>Alligatorinae</taxon>
        <taxon>Alligator</taxon>
    </lineage>
</organism>
<proteinExistence type="predicted"/>
<dbReference type="Proteomes" id="UP000050525">
    <property type="component" value="Unassembled WGS sequence"/>
</dbReference>
<comment type="caution">
    <text evidence="1">The sequence shown here is derived from an EMBL/GenBank/DDBJ whole genome shotgun (WGS) entry which is preliminary data.</text>
</comment>
<dbReference type="EMBL" id="AKHW03004724">
    <property type="protein sequence ID" value="KYO29202.1"/>
    <property type="molecule type" value="Genomic_DNA"/>
</dbReference>
<evidence type="ECO:0000313" key="1">
    <source>
        <dbReference type="EMBL" id="KYO29202.1"/>
    </source>
</evidence>
<accession>A0A151MXH8</accession>
<gene>
    <name evidence="1" type="ORF">Y1Q_0009971</name>
</gene>
<protein>
    <submittedName>
        <fullName evidence="1">Uncharacterized protein</fullName>
    </submittedName>
</protein>
<name>A0A151MXH8_ALLMI</name>
<keyword evidence="2" id="KW-1185">Reference proteome</keyword>